<dbReference type="PROSITE" id="PS50883">
    <property type="entry name" value="EAL"/>
    <property type="match status" value="1"/>
</dbReference>
<evidence type="ECO:0000259" key="2">
    <source>
        <dbReference type="PROSITE" id="PS50887"/>
    </source>
</evidence>
<dbReference type="InterPro" id="IPR035965">
    <property type="entry name" value="PAS-like_dom_sf"/>
</dbReference>
<feature type="domain" description="GGDEF" evidence="2">
    <location>
        <begin position="272"/>
        <end position="406"/>
    </location>
</feature>
<keyword evidence="4" id="KW-1185">Reference proteome</keyword>
<dbReference type="SMART" id="SM00267">
    <property type="entry name" value="GGDEF"/>
    <property type="match status" value="1"/>
</dbReference>
<dbReference type="CDD" id="cd01948">
    <property type="entry name" value="EAL"/>
    <property type="match status" value="1"/>
</dbReference>
<dbReference type="Gene3D" id="3.20.20.450">
    <property type="entry name" value="EAL domain"/>
    <property type="match status" value="1"/>
</dbReference>
<dbReference type="InterPro" id="IPR029787">
    <property type="entry name" value="Nucleotide_cyclase"/>
</dbReference>
<feature type="domain" description="EAL" evidence="1">
    <location>
        <begin position="415"/>
        <end position="670"/>
    </location>
</feature>
<dbReference type="SUPFAM" id="SSF55073">
    <property type="entry name" value="Nucleotide cyclase"/>
    <property type="match status" value="1"/>
</dbReference>
<dbReference type="InterPro" id="IPR001633">
    <property type="entry name" value="EAL_dom"/>
</dbReference>
<dbReference type="InterPro" id="IPR000160">
    <property type="entry name" value="GGDEF_dom"/>
</dbReference>
<organism evidence="3 4">
    <name type="scientific">Roseisalinus antarcticus</name>
    <dbReference type="NCBI Taxonomy" id="254357"/>
    <lineage>
        <taxon>Bacteria</taxon>
        <taxon>Pseudomonadati</taxon>
        <taxon>Pseudomonadota</taxon>
        <taxon>Alphaproteobacteria</taxon>
        <taxon>Rhodobacterales</taxon>
        <taxon>Roseobacteraceae</taxon>
        <taxon>Roseisalinus</taxon>
    </lineage>
</organism>
<dbReference type="Proteomes" id="UP000193900">
    <property type="component" value="Unassembled WGS sequence"/>
</dbReference>
<dbReference type="SUPFAM" id="SSF55785">
    <property type="entry name" value="PYP-like sensor domain (PAS domain)"/>
    <property type="match status" value="1"/>
</dbReference>
<accession>A0A1Y5SB33</accession>
<dbReference type="SMART" id="SM00052">
    <property type="entry name" value="EAL"/>
    <property type="match status" value="1"/>
</dbReference>
<dbReference type="PROSITE" id="PS50887">
    <property type="entry name" value="GGDEF"/>
    <property type="match status" value="1"/>
</dbReference>
<evidence type="ECO:0000259" key="1">
    <source>
        <dbReference type="PROSITE" id="PS50883"/>
    </source>
</evidence>
<reference evidence="3 4" key="1">
    <citation type="submission" date="2017-03" db="EMBL/GenBank/DDBJ databases">
        <authorList>
            <person name="Afonso C.L."/>
            <person name="Miller P.J."/>
            <person name="Scott M.A."/>
            <person name="Spackman E."/>
            <person name="Goraichik I."/>
            <person name="Dimitrov K.M."/>
            <person name="Suarez D.L."/>
            <person name="Swayne D.E."/>
        </authorList>
    </citation>
    <scope>NUCLEOTIDE SEQUENCE [LARGE SCALE GENOMIC DNA]</scope>
    <source>
        <strain evidence="3 4">CECT 7023</strain>
    </source>
</reference>
<dbReference type="NCBIfam" id="TIGR00254">
    <property type="entry name" value="GGDEF"/>
    <property type="match status" value="1"/>
</dbReference>
<dbReference type="CDD" id="cd01949">
    <property type="entry name" value="GGDEF"/>
    <property type="match status" value="1"/>
</dbReference>
<dbReference type="Gene3D" id="3.30.70.270">
    <property type="match status" value="1"/>
</dbReference>
<dbReference type="SUPFAM" id="SSF141868">
    <property type="entry name" value="EAL domain-like"/>
    <property type="match status" value="1"/>
</dbReference>
<protein>
    <submittedName>
        <fullName evidence="3">Cyclic di-GMP phosphodiesterase Gmr</fullName>
        <ecNumber evidence="3">3.1.4.52</ecNumber>
    </submittedName>
</protein>
<dbReference type="EMBL" id="FWFZ01000005">
    <property type="protein sequence ID" value="SLN35506.1"/>
    <property type="molecule type" value="Genomic_DNA"/>
</dbReference>
<sequence length="674" mass="74282">MMLVDPENWTIQVISAGLRTRLRTARPDLGPDASLRLLDVAPDLAAPHVLGSLGALTRTPGKTLHVQSRLGSDDEAIPPITLRAEATGDDPPRLLIVANDATPLLSAMADAQIARDQLRCAVEALPDGFVLFDADDRLVLCNTRYREIYPESAEALLVGARFEETLRHGLERGQCDTTPGRQEAWLAKRLAAHRSAHSQFEQKLADGRWIRIIEEQTRDGGRVGLRIDVTAQKERERALFIAAQTDPLTGLLNRRGLGEAMAAIQSTATSADRLSVMHIDLDKFKSVNDMLGHDAGDFVLTHCAEILRQETRETDIVARVGGDEFVVLYHDAGVERDLSEMAERLVKCLSEPILFNGKTCHVGASIGIAVWHPTGDQTGHGPLLDADIALKCAKDGGRGRHAFFRSEMRDVARQAAQISHEIVDGLERSEFRIWLQPQFDITGRNVSGFEALMRWHHPERGMIGPSEFLQAAEQASLIDALDREVLRLGCTAARRLIDIGADAPRVSINLSTSRLSDPRLIDTINWSLQANRLGPENIVLEILESTLLDDRAVNVVENVHRLSRAGFTIELDDFGTGHAAIANLRRFPVDRVKIDKSLVQGIERDGELRIITTSIMALCKGLGIDVLCEGVQNEAERRFLQGAGCKSVQGFVFARPMPLDDLEVWLADRPGWGD</sequence>
<dbReference type="OrthoDB" id="9814202at2"/>
<dbReference type="Gene3D" id="3.30.450.20">
    <property type="entry name" value="PAS domain"/>
    <property type="match status" value="1"/>
</dbReference>
<name>A0A1Y5SB33_9RHOB</name>
<dbReference type="PANTHER" id="PTHR44757:SF2">
    <property type="entry name" value="BIOFILM ARCHITECTURE MAINTENANCE PROTEIN MBAA"/>
    <property type="match status" value="1"/>
</dbReference>
<keyword evidence="3" id="KW-0378">Hydrolase</keyword>
<gene>
    <name evidence="3" type="primary">gmr_3</name>
    <name evidence="3" type="ORF">ROA7023_01297</name>
</gene>
<dbReference type="PANTHER" id="PTHR44757">
    <property type="entry name" value="DIGUANYLATE CYCLASE DGCP"/>
    <property type="match status" value="1"/>
</dbReference>
<dbReference type="Pfam" id="PF00563">
    <property type="entry name" value="EAL"/>
    <property type="match status" value="1"/>
</dbReference>
<dbReference type="Pfam" id="PF00990">
    <property type="entry name" value="GGDEF"/>
    <property type="match status" value="1"/>
</dbReference>
<dbReference type="InterPro" id="IPR035919">
    <property type="entry name" value="EAL_sf"/>
</dbReference>
<evidence type="ECO:0000313" key="4">
    <source>
        <dbReference type="Proteomes" id="UP000193900"/>
    </source>
</evidence>
<dbReference type="RefSeq" id="WP_159458451.1">
    <property type="nucleotide sequence ID" value="NZ_FWFZ01000005.1"/>
</dbReference>
<dbReference type="InterPro" id="IPR043128">
    <property type="entry name" value="Rev_trsase/Diguanyl_cyclase"/>
</dbReference>
<proteinExistence type="predicted"/>
<dbReference type="EC" id="3.1.4.52" evidence="3"/>
<evidence type="ECO:0000313" key="3">
    <source>
        <dbReference type="EMBL" id="SLN35506.1"/>
    </source>
</evidence>
<dbReference type="GO" id="GO:0071111">
    <property type="term" value="F:cyclic-guanylate-specific phosphodiesterase activity"/>
    <property type="evidence" value="ECO:0007669"/>
    <property type="project" value="UniProtKB-EC"/>
</dbReference>
<dbReference type="AlphaFoldDB" id="A0A1Y5SB33"/>
<dbReference type="Pfam" id="PF12860">
    <property type="entry name" value="PAS_7"/>
    <property type="match status" value="1"/>
</dbReference>
<dbReference type="InterPro" id="IPR052155">
    <property type="entry name" value="Biofilm_reg_signaling"/>
</dbReference>